<protein>
    <recommendedName>
        <fullName evidence="2">histidine kinase</fullName>
        <ecNumber evidence="2">2.7.13.3</ecNumber>
    </recommendedName>
</protein>
<keyword evidence="5" id="KW-0418">Kinase</keyword>
<dbReference type="Pfam" id="PF00512">
    <property type="entry name" value="HisKA"/>
    <property type="match status" value="1"/>
</dbReference>
<dbReference type="InterPro" id="IPR036097">
    <property type="entry name" value="HisK_dim/P_sf"/>
</dbReference>
<dbReference type="NCBIfam" id="TIGR00229">
    <property type="entry name" value="sensory_box"/>
    <property type="match status" value="3"/>
</dbReference>
<keyword evidence="10" id="KW-1185">Reference proteome</keyword>
<evidence type="ECO:0000313" key="10">
    <source>
        <dbReference type="Proteomes" id="UP001597641"/>
    </source>
</evidence>
<dbReference type="Proteomes" id="UP001597641">
    <property type="component" value="Unassembled WGS sequence"/>
</dbReference>
<dbReference type="InterPro" id="IPR036890">
    <property type="entry name" value="HATPase_C_sf"/>
</dbReference>
<dbReference type="EC" id="2.7.13.3" evidence="2"/>
<evidence type="ECO:0000256" key="5">
    <source>
        <dbReference type="ARBA" id="ARBA00022777"/>
    </source>
</evidence>
<feature type="domain" description="PAC" evidence="8">
    <location>
        <begin position="204"/>
        <end position="255"/>
    </location>
</feature>
<accession>A0ABW6BYD5</accession>
<feature type="domain" description="PAC" evidence="8">
    <location>
        <begin position="324"/>
        <end position="378"/>
    </location>
</feature>
<dbReference type="PANTHER" id="PTHR43304">
    <property type="entry name" value="PHYTOCHROME-LIKE PROTEIN CPH1"/>
    <property type="match status" value="1"/>
</dbReference>
<dbReference type="InterPro" id="IPR035965">
    <property type="entry name" value="PAS-like_dom_sf"/>
</dbReference>
<feature type="domain" description="Histidine kinase" evidence="6">
    <location>
        <begin position="396"/>
        <end position="611"/>
    </location>
</feature>
<dbReference type="SUPFAM" id="SSF47384">
    <property type="entry name" value="Homodimeric domain of signal transducing histidine kinase"/>
    <property type="match status" value="1"/>
</dbReference>
<dbReference type="Gene3D" id="1.10.287.130">
    <property type="match status" value="1"/>
</dbReference>
<dbReference type="SUPFAM" id="SSF55785">
    <property type="entry name" value="PYP-like sensor domain (PAS domain)"/>
    <property type="match status" value="3"/>
</dbReference>
<dbReference type="SMART" id="SM00387">
    <property type="entry name" value="HATPase_c"/>
    <property type="match status" value="1"/>
</dbReference>
<dbReference type="SMART" id="SM00086">
    <property type="entry name" value="PAC"/>
    <property type="match status" value="3"/>
</dbReference>
<dbReference type="PROSITE" id="PS50113">
    <property type="entry name" value="PAC"/>
    <property type="match status" value="3"/>
</dbReference>
<comment type="catalytic activity">
    <reaction evidence="1">
        <text>ATP + protein L-histidine = ADP + protein N-phospho-L-histidine.</text>
        <dbReference type="EC" id="2.7.13.3"/>
    </reaction>
</comment>
<dbReference type="PROSITE" id="PS50112">
    <property type="entry name" value="PAS"/>
    <property type="match status" value="3"/>
</dbReference>
<name>A0ABW6BYD5_9BACT</name>
<evidence type="ECO:0000256" key="4">
    <source>
        <dbReference type="ARBA" id="ARBA00022679"/>
    </source>
</evidence>
<dbReference type="PROSITE" id="PS50109">
    <property type="entry name" value="HIS_KIN"/>
    <property type="match status" value="1"/>
</dbReference>
<dbReference type="Pfam" id="PF08447">
    <property type="entry name" value="PAS_3"/>
    <property type="match status" value="1"/>
</dbReference>
<reference evidence="10" key="1">
    <citation type="journal article" date="2019" name="Int. J. Syst. Evol. Microbiol.">
        <title>The Global Catalogue of Microorganisms (GCM) 10K type strain sequencing project: providing services to taxonomists for standard genome sequencing and annotation.</title>
        <authorList>
            <consortium name="The Broad Institute Genomics Platform"/>
            <consortium name="The Broad Institute Genome Sequencing Center for Infectious Disease"/>
            <person name="Wu L."/>
            <person name="Ma J."/>
        </authorList>
    </citation>
    <scope>NUCLEOTIDE SEQUENCE [LARGE SCALE GENOMIC DNA]</scope>
    <source>
        <strain evidence="10">KCTC 23984</strain>
    </source>
</reference>
<evidence type="ECO:0000259" key="7">
    <source>
        <dbReference type="PROSITE" id="PS50112"/>
    </source>
</evidence>
<dbReference type="InterPro" id="IPR000700">
    <property type="entry name" value="PAS-assoc_C"/>
</dbReference>
<dbReference type="Pfam" id="PF13426">
    <property type="entry name" value="PAS_9"/>
    <property type="match status" value="2"/>
</dbReference>
<dbReference type="Pfam" id="PF02518">
    <property type="entry name" value="HATPase_c"/>
    <property type="match status" value="1"/>
</dbReference>
<keyword evidence="3" id="KW-0597">Phosphoprotein</keyword>
<proteinExistence type="predicted"/>
<dbReference type="InterPro" id="IPR001610">
    <property type="entry name" value="PAC"/>
</dbReference>
<feature type="domain" description="PAS" evidence="7">
    <location>
        <begin position="252"/>
        <end position="323"/>
    </location>
</feature>
<organism evidence="9 10">
    <name type="scientific">Pontibacter toksunensis</name>
    <dbReference type="NCBI Taxonomy" id="1332631"/>
    <lineage>
        <taxon>Bacteria</taxon>
        <taxon>Pseudomonadati</taxon>
        <taxon>Bacteroidota</taxon>
        <taxon>Cytophagia</taxon>
        <taxon>Cytophagales</taxon>
        <taxon>Hymenobacteraceae</taxon>
        <taxon>Pontibacter</taxon>
    </lineage>
</organism>
<evidence type="ECO:0000313" key="9">
    <source>
        <dbReference type="EMBL" id="MFD3002693.1"/>
    </source>
</evidence>
<comment type="caution">
    <text evidence="9">The sequence shown here is derived from an EMBL/GenBank/DDBJ whole genome shotgun (WGS) entry which is preliminary data.</text>
</comment>
<dbReference type="CDD" id="cd00130">
    <property type="entry name" value="PAS"/>
    <property type="match status" value="3"/>
</dbReference>
<dbReference type="InterPro" id="IPR052162">
    <property type="entry name" value="Sensor_kinase/Photoreceptor"/>
</dbReference>
<dbReference type="InterPro" id="IPR000014">
    <property type="entry name" value="PAS"/>
</dbReference>
<dbReference type="SUPFAM" id="SSF55874">
    <property type="entry name" value="ATPase domain of HSP90 chaperone/DNA topoisomerase II/histidine kinase"/>
    <property type="match status" value="1"/>
</dbReference>
<dbReference type="PANTHER" id="PTHR43304:SF1">
    <property type="entry name" value="PAC DOMAIN-CONTAINING PROTEIN"/>
    <property type="match status" value="1"/>
</dbReference>
<evidence type="ECO:0000256" key="2">
    <source>
        <dbReference type="ARBA" id="ARBA00012438"/>
    </source>
</evidence>
<evidence type="ECO:0000259" key="6">
    <source>
        <dbReference type="PROSITE" id="PS50109"/>
    </source>
</evidence>
<sequence>MTYETKNSGFFHALVKHSASLLIVTDTAGIYKYVSNTTEKLTGYRSEELLGKALMEHIHNDDLRAMMDVFLQLDAMDEVEAPLFRFRKKDGSWRWMEATIINGTEDGHINGYVINAKDVTQKQEELLSLEKGRVFYNSVYQSHPDAVFTLTPEGSFENINPNFSRMLSYNNPEVVGEHISKFLAPSFTYESLIAMNKAKNFESSSLEGKVIDKHGRVKTLYFTFVPIYTNRKVVGILGVAKDVSAEKSAQRELEKLSLIAGKAMSSVVITDAHGRIEWVNSEFTRVTGYNIHEAVGKKYGELLQGPETAPGTVQEINRLYQNQESLSVEVLNYRKSGEKFWSYTDFTPIVNDEGQVSQYFAVQFDITERKEAEDKMRLLSDDLTRQNRELLQFNYIVSHNLRSPVANIVGLVSLLEKLDKESENYQKVVDRILQTSLGLDTVMKDLDEILSVHDREGGESQEVVCLKPVCDEVTGSLQDKMEALGATAQVEIPADVCIKANRAYVYSIFHNLISNSLKYSSLERAPAVTVTYAREESQHVIRLQDNGVGIDLKRHGDRLFKLYGKLEKRTEGRGLGLYMVKAQVESLGGSIEVESTPGVGTTFFIRFNIEQK</sequence>
<dbReference type="Gene3D" id="3.30.565.10">
    <property type="entry name" value="Histidine kinase-like ATPase, C-terminal domain"/>
    <property type="match status" value="1"/>
</dbReference>
<dbReference type="EMBL" id="JBHUOX010000019">
    <property type="protein sequence ID" value="MFD3002693.1"/>
    <property type="molecule type" value="Genomic_DNA"/>
</dbReference>
<feature type="domain" description="PAS" evidence="7">
    <location>
        <begin position="132"/>
        <end position="186"/>
    </location>
</feature>
<evidence type="ECO:0000256" key="1">
    <source>
        <dbReference type="ARBA" id="ARBA00000085"/>
    </source>
</evidence>
<dbReference type="InterPro" id="IPR005467">
    <property type="entry name" value="His_kinase_dom"/>
</dbReference>
<dbReference type="Gene3D" id="3.30.450.20">
    <property type="entry name" value="PAS domain"/>
    <property type="match status" value="3"/>
</dbReference>
<dbReference type="CDD" id="cd00082">
    <property type="entry name" value="HisKA"/>
    <property type="match status" value="1"/>
</dbReference>
<dbReference type="SMART" id="SM00091">
    <property type="entry name" value="PAS"/>
    <property type="match status" value="3"/>
</dbReference>
<dbReference type="InterPro" id="IPR003594">
    <property type="entry name" value="HATPase_dom"/>
</dbReference>
<dbReference type="PRINTS" id="PR00344">
    <property type="entry name" value="BCTRLSENSOR"/>
</dbReference>
<evidence type="ECO:0000259" key="8">
    <source>
        <dbReference type="PROSITE" id="PS50113"/>
    </source>
</evidence>
<gene>
    <name evidence="9" type="ORF">ACFS7Z_20145</name>
</gene>
<dbReference type="RefSeq" id="WP_377488580.1">
    <property type="nucleotide sequence ID" value="NZ_JBHUOX010000019.1"/>
</dbReference>
<dbReference type="InterPro" id="IPR003661">
    <property type="entry name" value="HisK_dim/P_dom"/>
</dbReference>
<dbReference type="SMART" id="SM00388">
    <property type="entry name" value="HisKA"/>
    <property type="match status" value="1"/>
</dbReference>
<feature type="domain" description="PAS" evidence="7">
    <location>
        <begin position="7"/>
        <end position="78"/>
    </location>
</feature>
<keyword evidence="4" id="KW-0808">Transferase</keyword>
<dbReference type="InterPro" id="IPR013655">
    <property type="entry name" value="PAS_fold_3"/>
</dbReference>
<dbReference type="InterPro" id="IPR004358">
    <property type="entry name" value="Sig_transdc_His_kin-like_C"/>
</dbReference>
<evidence type="ECO:0000256" key="3">
    <source>
        <dbReference type="ARBA" id="ARBA00022553"/>
    </source>
</evidence>
<feature type="domain" description="PAC" evidence="8">
    <location>
        <begin position="77"/>
        <end position="131"/>
    </location>
</feature>